<dbReference type="SMART" id="SM00267">
    <property type="entry name" value="GGDEF"/>
    <property type="match status" value="1"/>
</dbReference>
<dbReference type="Proteomes" id="UP000244912">
    <property type="component" value="Unassembled WGS sequence"/>
</dbReference>
<evidence type="ECO:0000313" key="4">
    <source>
        <dbReference type="EMBL" id="SPJ26455.1"/>
    </source>
</evidence>
<feature type="transmembrane region" description="Helical" evidence="1">
    <location>
        <begin position="116"/>
        <end position="138"/>
    </location>
</feature>
<accession>A0A2R8C202</accession>
<dbReference type="InterPro" id="IPR001633">
    <property type="entry name" value="EAL_dom"/>
</dbReference>
<dbReference type="CDD" id="cd01949">
    <property type="entry name" value="GGDEF"/>
    <property type="match status" value="1"/>
</dbReference>
<reference evidence="4 5" key="1">
    <citation type="submission" date="2018-03" db="EMBL/GenBank/DDBJ databases">
        <authorList>
            <person name="Keele B.F."/>
        </authorList>
    </citation>
    <scope>NUCLEOTIDE SEQUENCE [LARGE SCALE GENOMIC DNA]</scope>
    <source>
        <strain evidence="4 5">CECT 8504</strain>
    </source>
</reference>
<dbReference type="Gene3D" id="3.20.20.450">
    <property type="entry name" value="EAL domain"/>
    <property type="match status" value="1"/>
</dbReference>
<dbReference type="PANTHER" id="PTHR44757">
    <property type="entry name" value="DIGUANYLATE CYCLASE DGCP"/>
    <property type="match status" value="1"/>
</dbReference>
<keyword evidence="1" id="KW-1133">Transmembrane helix</keyword>
<feature type="transmembrane region" description="Helical" evidence="1">
    <location>
        <begin position="144"/>
        <end position="165"/>
    </location>
</feature>
<dbReference type="InterPro" id="IPR052155">
    <property type="entry name" value="Biofilm_reg_signaling"/>
</dbReference>
<feature type="transmembrane region" description="Helical" evidence="1">
    <location>
        <begin position="12"/>
        <end position="34"/>
    </location>
</feature>
<sequence>MFYELSWVPVSALVPIGLAILIGFVGVFLIVRFYRLAWQAPVHRRYLWVILTGVVFSLVSWSITGLFALGLTRVDILGASGFDPLLLTAHLVLAPVAFIPATQLRLFPRAYWERVLAGAILGGLLFLSGILAIASLNIPGEKDVLPWGLVLATAWCVLTMGFLAGSFDGESPSARKWIAGTVALVNLMILLAIMSVALDFDYEPGASVPPDTIPGRAFIIIVMGFCTIMALTIFLFSALSRMTGHDMMLDYRTIATHDYLTGLPNRLYLQDNVSAQLSRKAGSGICLVGFDLDSFKPINDLYGHATGDMVLKTISERILGVLREGEYCARIGGDEFVAVKSTSSLQEALDLAERLLSAVMFPMEHGHGDIILTASFGVVVDPSRDITLKELLSRMDLALHHSKTDPSGNIRLYDDAMRVERDQKQSLEKDLADAIKNDHLELHYQPQYDLKTGSPVALEALVRWFHPRRGFMSPKDFISLAEESGIIHDLGMWCIDRACQDRIEFGWTIPVAVNVSPQEFANPYFAGSVASVLRRNGFPGNGLELELTEFSPVQRGEFVYKNMDDLRELGVAITLDDYGAGHASLGTLKAFPFGKLKVDRDYILSLKSDPSSARIIRSVLLLGSALGIPVVVEGVETAAHEAFLKSEACEIGQGYWFARPAPASELKNIPCGTSVASGWYAAHRS</sequence>
<feature type="transmembrane region" description="Helical" evidence="1">
    <location>
        <begin position="46"/>
        <end position="72"/>
    </location>
</feature>
<feature type="transmembrane region" description="Helical" evidence="1">
    <location>
        <begin position="177"/>
        <end position="198"/>
    </location>
</feature>
<keyword evidence="1" id="KW-0472">Membrane</keyword>
<dbReference type="InterPro" id="IPR035919">
    <property type="entry name" value="EAL_sf"/>
</dbReference>
<dbReference type="InterPro" id="IPR000160">
    <property type="entry name" value="GGDEF_dom"/>
</dbReference>
<dbReference type="RefSeq" id="WP_108896136.1">
    <property type="nucleotide sequence ID" value="NZ_ONZF01000021.1"/>
</dbReference>
<proteinExistence type="predicted"/>
<dbReference type="PANTHER" id="PTHR44757:SF2">
    <property type="entry name" value="BIOFILM ARCHITECTURE MAINTENANCE PROTEIN MBAA"/>
    <property type="match status" value="1"/>
</dbReference>
<dbReference type="Pfam" id="PF00990">
    <property type="entry name" value="GGDEF"/>
    <property type="match status" value="1"/>
</dbReference>
<dbReference type="OrthoDB" id="9814202at2"/>
<dbReference type="InterPro" id="IPR043128">
    <property type="entry name" value="Rev_trsase/Diguanyl_cyclase"/>
</dbReference>
<feature type="domain" description="GGDEF" evidence="3">
    <location>
        <begin position="283"/>
        <end position="415"/>
    </location>
</feature>
<evidence type="ECO:0000256" key="1">
    <source>
        <dbReference type="SAM" id="Phobius"/>
    </source>
</evidence>
<dbReference type="SUPFAM" id="SSF141868">
    <property type="entry name" value="EAL domain-like"/>
    <property type="match status" value="1"/>
</dbReference>
<protein>
    <submittedName>
        <fullName evidence="4">Putative signaling protein</fullName>
    </submittedName>
</protein>
<evidence type="ECO:0000259" key="2">
    <source>
        <dbReference type="PROSITE" id="PS50883"/>
    </source>
</evidence>
<feature type="transmembrane region" description="Helical" evidence="1">
    <location>
        <begin position="84"/>
        <end position="104"/>
    </location>
</feature>
<dbReference type="Gene3D" id="3.30.70.270">
    <property type="match status" value="1"/>
</dbReference>
<dbReference type="SUPFAM" id="SSF55073">
    <property type="entry name" value="Nucleotide cyclase"/>
    <property type="match status" value="1"/>
</dbReference>
<dbReference type="NCBIfam" id="TIGR00254">
    <property type="entry name" value="GGDEF"/>
    <property type="match status" value="1"/>
</dbReference>
<keyword evidence="5" id="KW-1185">Reference proteome</keyword>
<organism evidence="4 5">
    <name type="scientific">Palleronia abyssalis</name>
    <dbReference type="NCBI Taxonomy" id="1501240"/>
    <lineage>
        <taxon>Bacteria</taxon>
        <taxon>Pseudomonadati</taxon>
        <taxon>Pseudomonadota</taxon>
        <taxon>Alphaproteobacteria</taxon>
        <taxon>Rhodobacterales</taxon>
        <taxon>Roseobacteraceae</taxon>
        <taxon>Palleronia</taxon>
    </lineage>
</organism>
<dbReference type="SMART" id="SM00052">
    <property type="entry name" value="EAL"/>
    <property type="match status" value="1"/>
</dbReference>
<keyword evidence="1" id="KW-0812">Transmembrane</keyword>
<evidence type="ECO:0000259" key="3">
    <source>
        <dbReference type="PROSITE" id="PS50887"/>
    </source>
</evidence>
<dbReference type="EMBL" id="ONZF01000021">
    <property type="protein sequence ID" value="SPJ26455.1"/>
    <property type="molecule type" value="Genomic_DNA"/>
</dbReference>
<name>A0A2R8C202_9RHOB</name>
<feature type="transmembrane region" description="Helical" evidence="1">
    <location>
        <begin position="218"/>
        <end position="239"/>
    </location>
</feature>
<dbReference type="PROSITE" id="PS50887">
    <property type="entry name" value="GGDEF"/>
    <property type="match status" value="1"/>
</dbReference>
<feature type="domain" description="EAL" evidence="2">
    <location>
        <begin position="424"/>
        <end position="674"/>
    </location>
</feature>
<dbReference type="Pfam" id="PF00563">
    <property type="entry name" value="EAL"/>
    <property type="match status" value="1"/>
</dbReference>
<dbReference type="PROSITE" id="PS50883">
    <property type="entry name" value="EAL"/>
    <property type="match status" value="1"/>
</dbReference>
<dbReference type="CDD" id="cd01948">
    <property type="entry name" value="EAL"/>
    <property type="match status" value="1"/>
</dbReference>
<dbReference type="InterPro" id="IPR029787">
    <property type="entry name" value="Nucleotide_cyclase"/>
</dbReference>
<dbReference type="AlphaFoldDB" id="A0A2R8C202"/>
<gene>
    <name evidence="4" type="ORF">PAA8504_04317</name>
</gene>
<evidence type="ECO:0000313" key="5">
    <source>
        <dbReference type="Proteomes" id="UP000244912"/>
    </source>
</evidence>